<dbReference type="Proteomes" id="UP000436284">
    <property type="component" value="Unassembled WGS sequence"/>
</dbReference>
<dbReference type="RefSeq" id="WP_160654539.1">
    <property type="nucleotide sequence ID" value="NZ_JBHRWU010000001.1"/>
</dbReference>
<keyword evidence="2" id="KW-1185">Reference proteome</keyword>
<gene>
    <name evidence="1" type="ORF">GQ671_06705</name>
</gene>
<accession>A0A6N8U0V4</accession>
<proteinExistence type="predicted"/>
<organism evidence="1 2">
    <name type="scientific">Salinicoccus hispanicus</name>
    <dbReference type="NCBI Taxonomy" id="157225"/>
    <lineage>
        <taxon>Bacteria</taxon>
        <taxon>Bacillati</taxon>
        <taxon>Bacillota</taxon>
        <taxon>Bacilli</taxon>
        <taxon>Bacillales</taxon>
        <taxon>Staphylococcaceae</taxon>
        <taxon>Salinicoccus</taxon>
    </lineage>
</organism>
<comment type="caution">
    <text evidence="1">The sequence shown here is derived from an EMBL/GenBank/DDBJ whole genome shotgun (WGS) entry which is preliminary data.</text>
</comment>
<dbReference type="EMBL" id="WUUK01000002">
    <property type="protein sequence ID" value="MXQ50957.1"/>
    <property type="molecule type" value="Genomic_DNA"/>
</dbReference>
<name>A0A6N8U0V4_9STAP</name>
<evidence type="ECO:0000313" key="2">
    <source>
        <dbReference type="Proteomes" id="UP000436284"/>
    </source>
</evidence>
<evidence type="ECO:0000313" key="1">
    <source>
        <dbReference type="EMBL" id="MXQ50957.1"/>
    </source>
</evidence>
<dbReference type="OrthoDB" id="361893at2"/>
<dbReference type="AlphaFoldDB" id="A0A6N8U0V4"/>
<sequence>MSRKEKLYQKINNNPRNVSERDFKSALATFGFTLDAKRGKGGHQVYWHDVLSPNIIPQRTVNFTRPMRYHIIKKLINDIEEVMNYEDNR</sequence>
<evidence type="ECO:0008006" key="3">
    <source>
        <dbReference type="Google" id="ProtNLM"/>
    </source>
</evidence>
<reference evidence="1 2" key="1">
    <citation type="submission" date="2019-12" db="EMBL/GenBank/DDBJ databases">
        <title>Salinicoccus cyprini sp. nov., isolated from gastro-intestinal tract of mirror carp, Cyprinus carpio var. specularis, collected from Gobind Sagar Reservoir, Himachal Pradesh, India.</title>
        <authorList>
            <person name="Talwar C."/>
            <person name="Singh A.K."/>
            <person name="Lal R."/>
            <person name="Negi R.K."/>
        </authorList>
    </citation>
    <scope>NUCLEOTIDE SEQUENCE [LARGE SCALE GENOMIC DNA]</scope>
    <source>
        <strain evidence="1 2">J-82</strain>
    </source>
</reference>
<protein>
    <recommendedName>
        <fullName evidence="3">Type II toxin-antitoxin system HicA family toxin</fullName>
    </recommendedName>
</protein>